<reference evidence="2 3" key="1">
    <citation type="submission" date="2019-08" db="EMBL/GenBank/DDBJ databases">
        <title>Seonamhaeicola sediminis sp. nov., isolated from marine sediment.</title>
        <authorList>
            <person name="Cao W.R."/>
        </authorList>
    </citation>
    <scope>NUCLEOTIDE SEQUENCE [LARGE SCALE GENOMIC DNA]</scope>
    <source>
        <strain evidence="2 3">1505</strain>
    </source>
</reference>
<gene>
    <name evidence="2" type="ORF">FUA22_07465</name>
</gene>
<name>A0A5C7GN04_9FLAO</name>
<dbReference type="EMBL" id="VRKQ01000008">
    <property type="protein sequence ID" value="TXG39695.1"/>
    <property type="molecule type" value="Genomic_DNA"/>
</dbReference>
<protein>
    <submittedName>
        <fullName evidence="2">Uncharacterized protein</fullName>
    </submittedName>
</protein>
<dbReference type="RefSeq" id="WP_147767264.1">
    <property type="nucleotide sequence ID" value="NZ_VRKQ01000008.1"/>
</dbReference>
<feature type="transmembrane region" description="Helical" evidence="1">
    <location>
        <begin position="33"/>
        <end position="53"/>
    </location>
</feature>
<feature type="transmembrane region" description="Helical" evidence="1">
    <location>
        <begin position="7"/>
        <end position="27"/>
    </location>
</feature>
<keyword evidence="1" id="KW-0812">Transmembrane</keyword>
<sequence length="62" mass="7234">MISNKFRYVLIIIFAALIIVEIVIMDYDNFWNWGNWLGILAPVLMILAMVMSIKHVNKHGEN</sequence>
<evidence type="ECO:0000313" key="2">
    <source>
        <dbReference type="EMBL" id="TXG39695.1"/>
    </source>
</evidence>
<keyword evidence="1" id="KW-1133">Transmembrane helix</keyword>
<organism evidence="2 3">
    <name type="scientific">Seonamhaeicola maritimus</name>
    <dbReference type="NCBI Taxonomy" id="2591822"/>
    <lineage>
        <taxon>Bacteria</taxon>
        <taxon>Pseudomonadati</taxon>
        <taxon>Bacteroidota</taxon>
        <taxon>Flavobacteriia</taxon>
        <taxon>Flavobacteriales</taxon>
        <taxon>Flavobacteriaceae</taxon>
    </lineage>
</organism>
<proteinExistence type="predicted"/>
<dbReference type="Proteomes" id="UP000321080">
    <property type="component" value="Unassembled WGS sequence"/>
</dbReference>
<accession>A0A5C7GN04</accession>
<dbReference type="AlphaFoldDB" id="A0A5C7GN04"/>
<keyword evidence="1" id="KW-0472">Membrane</keyword>
<keyword evidence="3" id="KW-1185">Reference proteome</keyword>
<comment type="caution">
    <text evidence="2">The sequence shown here is derived from an EMBL/GenBank/DDBJ whole genome shotgun (WGS) entry which is preliminary data.</text>
</comment>
<dbReference type="OrthoDB" id="9965782at2"/>
<evidence type="ECO:0000313" key="3">
    <source>
        <dbReference type="Proteomes" id="UP000321080"/>
    </source>
</evidence>
<evidence type="ECO:0000256" key="1">
    <source>
        <dbReference type="SAM" id="Phobius"/>
    </source>
</evidence>